<evidence type="ECO:0000313" key="21">
    <source>
        <dbReference type="Proteomes" id="UP000501830"/>
    </source>
</evidence>
<dbReference type="AlphaFoldDB" id="A0A6G7WEZ0"/>
<evidence type="ECO:0000256" key="6">
    <source>
        <dbReference type="ARBA" id="ARBA00013031"/>
    </source>
</evidence>
<keyword evidence="16 17" id="KW-0170">Cobalt</keyword>
<evidence type="ECO:0000256" key="14">
    <source>
        <dbReference type="ARBA" id="ARBA00023141"/>
    </source>
</evidence>
<keyword evidence="9 17" id="KW-0028">Amino-acid biosynthesis</keyword>
<dbReference type="GO" id="GO:0000166">
    <property type="term" value="F:nucleotide binding"/>
    <property type="evidence" value="ECO:0007669"/>
    <property type="project" value="UniProtKB-KW"/>
</dbReference>
<dbReference type="InterPro" id="IPR056179">
    <property type="entry name" value="DHQS_C"/>
</dbReference>
<dbReference type="GO" id="GO:0046872">
    <property type="term" value="F:metal ion binding"/>
    <property type="evidence" value="ECO:0007669"/>
    <property type="project" value="UniProtKB-KW"/>
</dbReference>
<dbReference type="PANTHER" id="PTHR43622">
    <property type="entry name" value="3-DEHYDROQUINATE SYNTHASE"/>
    <property type="match status" value="1"/>
</dbReference>
<feature type="domain" description="3-dehydroquinate synthase C-terminal" evidence="19">
    <location>
        <begin position="184"/>
        <end position="326"/>
    </location>
</feature>
<evidence type="ECO:0000256" key="2">
    <source>
        <dbReference type="ARBA" id="ARBA00001911"/>
    </source>
</evidence>
<evidence type="ECO:0000256" key="5">
    <source>
        <dbReference type="ARBA" id="ARBA00005412"/>
    </source>
</evidence>
<proteinExistence type="inferred from homology"/>
<comment type="catalytic activity">
    <reaction evidence="1 17">
        <text>7-phospho-2-dehydro-3-deoxy-D-arabino-heptonate = 3-dehydroquinate + phosphate</text>
        <dbReference type="Rhea" id="RHEA:21968"/>
        <dbReference type="ChEBI" id="CHEBI:32364"/>
        <dbReference type="ChEBI" id="CHEBI:43474"/>
        <dbReference type="ChEBI" id="CHEBI:58394"/>
        <dbReference type="EC" id="4.2.3.4"/>
    </reaction>
</comment>
<evidence type="ECO:0000256" key="4">
    <source>
        <dbReference type="ARBA" id="ARBA00004661"/>
    </source>
</evidence>
<evidence type="ECO:0000256" key="11">
    <source>
        <dbReference type="ARBA" id="ARBA00022741"/>
    </source>
</evidence>
<reference evidence="20 21" key="1">
    <citation type="journal article" date="2017" name="Int. J. Syst. Evol. Microbiol.">
        <title>Jeotgalibaca porci sp. nov. and Jeotgalibaca arthritidis sp. nov., isolated from pigs, and emended description of the genus Jeotgalibaca.</title>
        <authorList>
            <person name="Zamora L."/>
            <person name="Perez-Sancho M."/>
            <person name="Dominguez L."/>
            <person name="Fernandez-Garayzabal J.F."/>
            <person name="Vela A.I."/>
        </authorList>
    </citation>
    <scope>NUCLEOTIDE SEQUENCE [LARGE SCALE GENOMIC DNA]</scope>
    <source>
        <strain evidence="20 21">CCUG 69148</strain>
    </source>
</reference>
<feature type="binding site" evidence="17">
    <location>
        <position position="248"/>
    </location>
    <ligand>
        <name>Zn(2+)</name>
        <dbReference type="ChEBI" id="CHEBI:29105"/>
    </ligand>
</feature>
<dbReference type="RefSeq" id="WP_166061869.1">
    <property type="nucleotide sequence ID" value="NZ_CP049889.1"/>
</dbReference>
<feature type="binding site" evidence="17">
    <location>
        <begin position="108"/>
        <end position="112"/>
    </location>
    <ligand>
        <name>NAD(+)</name>
        <dbReference type="ChEBI" id="CHEBI:57540"/>
    </ligand>
</feature>
<evidence type="ECO:0000256" key="10">
    <source>
        <dbReference type="ARBA" id="ARBA00022723"/>
    </source>
</evidence>
<keyword evidence="21" id="KW-1185">Reference proteome</keyword>
<dbReference type="SUPFAM" id="SSF56796">
    <property type="entry name" value="Dehydroquinate synthase-like"/>
    <property type="match status" value="1"/>
</dbReference>
<dbReference type="InterPro" id="IPR016037">
    <property type="entry name" value="DHQ_synth_AroB"/>
</dbReference>
<evidence type="ECO:0000256" key="17">
    <source>
        <dbReference type="HAMAP-Rule" id="MF_00110"/>
    </source>
</evidence>
<feature type="domain" description="3-dehydroquinate synthase N-terminal" evidence="18">
    <location>
        <begin position="70"/>
        <end position="181"/>
    </location>
</feature>
<evidence type="ECO:0000313" key="20">
    <source>
        <dbReference type="EMBL" id="QIK50830.1"/>
    </source>
</evidence>
<dbReference type="EC" id="4.2.3.4" evidence="6 17"/>
<feature type="binding site" evidence="17">
    <location>
        <position position="154"/>
    </location>
    <ligand>
        <name>NAD(+)</name>
        <dbReference type="ChEBI" id="CHEBI:57540"/>
    </ligand>
</feature>
<dbReference type="PIRSF" id="PIRSF001455">
    <property type="entry name" value="DHQ_synth"/>
    <property type="match status" value="1"/>
</dbReference>
<comment type="caution">
    <text evidence="17">Lacks conserved residue(s) required for the propagation of feature annotation.</text>
</comment>
<evidence type="ECO:0000256" key="15">
    <source>
        <dbReference type="ARBA" id="ARBA00023239"/>
    </source>
</evidence>
<dbReference type="CDD" id="cd08195">
    <property type="entry name" value="DHQS"/>
    <property type="match status" value="1"/>
</dbReference>
<comment type="function">
    <text evidence="17">Catalyzes the conversion of 3-deoxy-D-arabino-heptulosonate 7-phosphate (DAHP) to dehydroquinate (DHQ).</text>
</comment>
<evidence type="ECO:0000259" key="18">
    <source>
        <dbReference type="Pfam" id="PF01761"/>
    </source>
</evidence>
<evidence type="ECO:0000256" key="1">
    <source>
        <dbReference type="ARBA" id="ARBA00001393"/>
    </source>
</evidence>
<evidence type="ECO:0000256" key="3">
    <source>
        <dbReference type="ARBA" id="ARBA00004496"/>
    </source>
</evidence>
<feature type="binding site" evidence="17">
    <location>
        <position position="145"/>
    </location>
    <ligand>
        <name>NAD(+)</name>
        <dbReference type="ChEBI" id="CHEBI:57540"/>
    </ligand>
</feature>
<comment type="similarity">
    <text evidence="5 17">Belongs to the sugar phosphate cyclases superfamily. Dehydroquinate synthase family.</text>
</comment>
<dbReference type="InterPro" id="IPR030963">
    <property type="entry name" value="DHQ_synth_fam"/>
</dbReference>
<evidence type="ECO:0000256" key="12">
    <source>
        <dbReference type="ARBA" id="ARBA00022833"/>
    </source>
</evidence>
<accession>A0A6G7WEZ0</accession>
<keyword evidence="8 17" id="KW-0963">Cytoplasm</keyword>
<keyword evidence="13 17" id="KW-0520">NAD</keyword>
<dbReference type="Gene3D" id="1.20.1090.10">
    <property type="entry name" value="Dehydroquinate synthase-like - alpha domain"/>
    <property type="match status" value="1"/>
</dbReference>
<dbReference type="PANTHER" id="PTHR43622:SF7">
    <property type="entry name" value="3-DEHYDROQUINATE SYNTHASE, CHLOROPLASTIC"/>
    <property type="match status" value="1"/>
</dbReference>
<dbReference type="EMBL" id="CP049889">
    <property type="protein sequence ID" value="QIK50830.1"/>
    <property type="molecule type" value="Genomic_DNA"/>
</dbReference>
<keyword evidence="14 17" id="KW-0057">Aromatic amino acid biosynthesis</keyword>
<dbReference type="GO" id="GO:0009073">
    <property type="term" value="P:aromatic amino acid family biosynthetic process"/>
    <property type="evidence" value="ECO:0007669"/>
    <property type="project" value="UniProtKB-KW"/>
</dbReference>
<dbReference type="Proteomes" id="UP000501830">
    <property type="component" value="Chromosome"/>
</dbReference>
<evidence type="ECO:0000256" key="9">
    <source>
        <dbReference type="ARBA" id="ARBA00022605"/>
    </source>
</evidence>
<dbReference type="KEGG" id="jpo:G7058_01460"/>
<dbReference type="Pfam" id="PF01761">
    <property type="entry name" value="DHQ_synthase"/>
    <property type="match status" value="1"/>
</dbReference>
<dbReference type="InterPro" id="IPR050071">
    <property type="entry name" value="Dehydroquinate_synthase"/>
</dbReference>
<dbReference type="HAMAP" id="MF_00110">
    <property type="entry name" value="DHQ_synthase"/>
    <property type="match status" value="1"/>
</dbReference>
<dbReference type="GO" id="GO:0008652">
    <property type="term" value="P:amino acid biosynthetic process"/>
    <property type="evidence" value="ECO:0007669"/>
    <property type="project" value="UniProtKB-KW"/>
</dbReference>
<dbReference type="GO" id="GO:0003856">
    <property type="term" value="F:3-dehydroquinate synthase activity"/>
    <property type="evidence" value="ECO:0007669"/>
    <property type="project" value="UniProtKB-UniRule"/>
</dbReference>
<comment type="pathway">
    <text evidence="4 17">Metabolic intermediate biosynthesis; chorismate biosynthesis; chorismate from D-erythrose 4-phosphate and phosphoenolpyruvate: step 2/7.</text>
</comment>
<keyword evidence="12 17" id="KW-0862">Zinc</keyword>
<comment type="cofactor">
    <cofactor evidence="2 17">
        <name>NAD(+)</name>
        <dbReference type="ChEBI" id="CHEBI:57540"/>
    </cofactor>
</comment>
<dbReference type="Pfam" id="PF24621">
    <property type="entry name" value="DHQS_C"/>
    <property type="match status" value="1"/>
</dbReference>
<evidence type="ECO:0000259" key="19">
    <source>
        <dbReference type="Pfam" id="PF24621"/>
    </source>
</evidence>
<protein>
    <recommendedName>
        <fullName evidence="7 17">3-dehydroquinate synthase</fullName>
        <shortName evidence="17">DHQS</shortName>
        <ecNumber evidence="6 17">4.2.3.4</ecNumber>
    </recommendedName>
</protein>
<keyword evidence="15 17" id="KW-0456">Lyase</keyword>
<name>A0A6G7WEZ0_9LACT</name>
<evidence type="ECO:0000256" key="13">
    <source>
        <dbReference type="ARBA" id="ARBA00023027"/>
    </source>
</evidence>
<organism evidence="20 21">
    <name type="scientific">Jeotgalibaca porci</name>
    <dbReference type="NCBI Taxonomy" id="1868793"/>
    <lineage>
        <taxon>Bacteria</taxon>
        <taxon>Bacillati</taxon>
        <taxon>Bacillota</taxon>
        <taxon>Bacilli</taxon>
        <taxon>Lactobacillales</taxon>
        <taxon>Carnobacteriaceae</taxon>
        <taxon>Jeotgalibaca</taxon>
    </lineage>
</organism>
<dbReference type="InterPro" id="IPR030960">
    <property type="entry name" value="DHQS/DOIS_N"/>
</dbReference>
<feature type="binding site" evidence="17">
    <location>
        <begin position="132"/>
        <end position="133"/>
    </location>
    <ligand>
        <name>NAD(+)</name>
        <dbReference type="ChEBI" id="CHEBI:57540"/>
    </ligand>
</feature>
<evidence type="ECO:0000256" key="16">
    <source>
        <dbReference type="ARBA" id="ARBA00023285"/>
    </source>
</evidence>
<sequence length="361" mass="39633">MAVLTVDVTSEDIHYPLKIEKGLLNHLAEEIKSVYKNKKIAIVTDAHVQALYGERVVEQLEAAGYELTVIVLEPGEQSKSLENLQHIFSELIAFGLSRSDLMLALGGGVIGDLAGFAAASYLRGIAFVQIPTTLLAQVDSSVGGKVAIDLPEGKNLVGAFYHPKLVLIDPNVLETLSDSTFNDGMAEVIKYGCIHDHDFFEQLKQYQSRAEVMAEIESVIADCCTIKRDLVQSDERDTSERMLLNFGHTIGHAIEAYYRYEKYTHGQAISIGMVAMNRLTEALGISAEGSTEIIETILKQYALPTELAEAADYQKILPLIKNDKKNIENALFIVVLDAIGKSRTMAAPVDFFAPLLKGNEV</sequence>
<dbReference type="GeneID" id="94551924"/>
<gene>
    <name evidence="17 20" type="primary">aroB</name>
    <name evidence="20" type="ORF">G7058_01460</name>
</gene>
<dbReference type="GO" id="GO:0009423">
    <property type="term" value="P:chorismate biosynthetic process"/>
    <property type="evidence" value="ECO:0007669"/>
    <property type="project" value="UniProtKB-UniRule"/>
</dbReference>
<keyword evidence="11 17" id="KW-0547">Nucleotide-binding</keyword>
<dbReference type="FunFam" id="3.40.50.1970:FF:000001">
    <property type="entry name" value="3-dehydroquinate synthase"/>
    <property type="match status" value="1"/>
</dbReference>
<dbReference type="Gene3D" id="3.40.50.1970">
    <property type="match status" value="1"/>
</dbReference>
<feature type="binding site" evidence="17">
    <location>
        <position position="265"/>
    </location>
    <ligand>
        <name>Zn(2+)</name>
        <dbReference type="ChEBI" id="CHEBI:29105"/>
    </ligand>
</feature>
<comment type="subcellular location">
    <subcellularLocation>
        <location evidence="3 17">Cytoplasm</location>
    </subcellularLocation>
</comment>
<dbReference type="NCBIfam" id="TIGR01357">
    <property type="entry name" value="aroB"/>
    <property type="match status" value="1"/>
</dbReference>
<feature type="binding site" evidence="17">
    <location>
        <position position="187"/>
    </location>
    <ligand>
        <name>Zn(2+)</name>
        <dbReference type="ChEBI" id="CHEBI:29105"/>
    </ligand>
</feature>
<comment type="cofactor">
    <cofactor evidence="17">
        <name>Co(2+)</name>
        <dbReference type="ChEBI" id="CHEBI:48828"/>
    </cofactor>
    <cofactor evidence="17">
        <name>Zn(2+)</name>
        <dbReference type="ChEBI" id="CHEBI:29105"/>
    </cofactor>
    <text evidence="17">Binds 1 divalent metal cation per subunit. Can use either Co(2+) or Zn(2+).</text>
</comment>
<dbReference type="GO" id="GO:0005737">
    <property type="term" value="C:cytoplasm"/>
    <property type="evidence" value="ECO:0007669"/>
    <property type="project" value="UniProtKB-SubCell"/>
</dbReference>
<dbReference type="UniPathway" id="UPA00053">
    <property type="reaction ID" value="UER00085"/>
</dbReference>
<evidence type="ECO:0000256" key="7">
    <source>
        <dbReference type="ARBA" id="ARBA00017684"/>
    </source>
</evidence>
<keyword evidence="10 17" id="KW-0479">Metal-binding</keyword>
<evidence type="ECO:0000256" key="8">
    <source>
        <dbReference type="ARBA" id="ARBA00022490"/>
    </source>
</evidence>